<reference evidence="2" key="1">
    <citation type="journal article" date="2015" name="Proc. Natl. Acad. Sci. U.S.A.">
        <title>Networks of energetic and metabolic interactions define dynamics in microbial communities.</title>
        <authorList>
            <person name="Embree M."/>
            <person name="Liu J.K."/>
            <person name="Al-Bassam M.M."/>
            <person name="Zengler K."/>
        </authorList>
    </citation>
    <scope>NUCLEOTIDE SEQUENCE</scope>
</reference>
<organism evidence="2">
    <name type="scientific">hydrocarbon metagenome</name>
    <dbReference type="NCBI Taxonomy" id="938273"/>
    <lineage>
        <taxon>unclassified sequences</taxon>
        <taxon>metagenomes</taxon>
        <taxon>ecological metagenomes</taxon>
    </lineage>
</organism>
<evidence type="ECO:0000313" key="2">
    <source>
        <dbReference type="EMBL" id="KUG28639.1"/>
    </source>
</evidence>
<accession>A0A0W8G686</accession>
<dbReference type="EMBL" id="LNQE01000197">
    <property type="protein sequence ID" value="KUG28639.1"/>
    <property type="molecule type" value="Genomic_DNA"/>
</dbReference>
<protein>
    <submittedName>
        <fullName evidence="2">Uncharacterized protein</fullName>
    </submittedName>
</protein>
<feature type="region of interest" description="Disordered" evidence="1">
    <location>
        <begin position="1"/>
        <end position="38"/>
    </location>
</feature>
<dbReference type="AlphaFoldDB" id="A0A0W8G686"/>
<gene>
    <name evidence="2" type="ORF">ASZ90_001491</name>
</gene>
<sequence length="38" mass="4169">MPKTHRSLQGLAEPAPQARDGRFGFTRVNHGRPATPRG</sequence>
<evidence type="ECO:0000256" key="1">
    <source>
        <dbReference type="SAM" id="MobiDB-lite"/>
    </source>
</evidence>
<proteinExistence type="predicted"/>
<name>A0A0W8G686_9ZZZZ</name>
<comment type="caution">
    <text evidence="2">The sequence shown here is derived from an EMBL/GenBank/DDBJ whole genome shotgun (WGS) entry which is preliminary data.</text>
</comment>